<accession>A0ABZ2C4Z4</accession>
<feature type="domain" description="CENP-V/GFA" evidence="5">
    <location>
        <begin position="2"/>
        <end position="119"/>
    </location>
</feature>
<evidence type="ECO:0000259" key="5">
    <source>
        <dbReference type="PROSITE" id="PS51891"/>
    </source>
</evidence>
<protein>
    <submittedName>
        <fullName evidence="6">GFA family protein</fullName>
    </submittedName>
</protein>
<dbReference type="InterPro" id="IPR006913">
    <property type="entry name" value="CENP-V/GFA"/>
</dbReference>
<dbReference type="SUPFAM" id="SSF51316">
    <property type="entry name" value="Mss4-like"/>
    <property type="match status" value="1"/>
</dbReference>
<dbReference type="Pfam" id="PF04828">
    <property type="entry name" value="GFA"/>
    <property type="match status" value="1"/>
</dbReference>
<keyword evidence="7" id="KW-1185">Reference proteome</keyword>
<dbReference type="PANTHER" id="PTHR33337">
    <property type="entry name" value="GFA DOMAIN-CONTAINING PROTEIN"/>
    <property type="match status" value="1"/>
</dbReference>
<evidence type="ECO:0000256" key="1">
    <source>
        <dbReference type="ARBA" id="ARBA00005495"/>
    </source>
</evidence>
<dbReference type="Gene3D" id="3.90.1590.10">
    <property type="entry name" value="glutathione-dependent formaldehyde- activating enzyme (gfa)"/>
    <property type="match status" value="1"/>
</dbReference>
<keyword evidence="2" id="KW-0479">Metal-binding</keyword>
<gene>
    <name evidence="6" type="ORF">Bealeia1_00905</name>
</gene>
<evidence type="ECO:0000313" key="7">
    <source>
        <dbReference type="Proteomes" id="UP001330434"/>
    </source>
</evidence>
<dbReference type="EMBL" id="CP133270">
    <property type="protein sequence ID" value="WVX66721.1"/>
    <property type="molecule type" value="Genomic_DNA"/>
</dbReference>
<dbReference type="PANTHER" id="PTHR33337:SF40">
    <property type="entry name" value="CENP-V_GFA DOMAIN-CONTAINING PROTEIN-RELATED"/>
    <property type="match status" value="1"/>
</dbReference>
<dbReference type="PROSITE" id="PS51891">
    <property type="entry name" value="CENP_V_GFA"/>
    <property type="match status" value="1"/>
</dbReference>
<reference evidence="6 7" key="1">
    <citation type="journal article" date="2024" name="Environ. Microbiol.">
        <title>Novel evolutionary insights on the interactions of the Holosporales (Alphaproteobacteria) with eukaryotic hosts from comparative genomics.</title>
        <authorList>
            <person name="Giovannini M."/>
            <person name="Petroni G."/>
            <person name="Castelli M."/>
        </authorList>
    </citation>
    <scope>NUCLEOTIDE SEQUENCE [LARGE SCALE GENOMIC DNA]</scope>
    <source>
        <strain evidence="6 7">US_Bl 15I1</strain>
    </source>
</reference>
<evidence type="ECO:0000313" key="6">
    <source>
        <dbReference type="EMBL" id="WVX66721.1"/>
    </source>
</evidence>
<name>A0ABZ2C4Z4_9PROT</name>
<keyword evidence="4" id="KW-0456">Lyase</keyword>
<dbReference type="Proteomes" id="UP001330434">
    <property type="component" value="Chromosome"/>
</dbReference>
<sequence length="133" mass="14663">MITGKCFCGAIQYKVEANILKSGVCHCHACQRLTGGAAWPFIVIPQESLIIQGKTKEFVRLGSSGKKAHISFCGTCGSTLFGRPEIWPHIRIVAASSLDDQNIFSPNMHVWTENAPKWTLFDPSIPKFDRSAI</sequence>
<keyword evidence="3" id="KW-0862">Zinc</keyword>
<evidence type="ECO:0000256" key="3">
    <source>
        <dbReference type="ARBA" id="ARBA00022833"/>
    </source>
</evidence>
<organism evidence="6 7">
    <name type="scientific">Candidatus Bealeia paramacronuclearis</name>
    <dbReference type="NCBI Taxonomy" id="1921001"/>
    <lineage>
        <taxon>Bacteria</taxon>
        <taxon>Pseudomonadati</taxon>
        <taxon>Pseudomonadota</taxon>
        <taxon>Alphaproteobacteria</taxon>
        <taxon>Holosporales</taxon>
        <taxon>Holosporaceae</taxon>
        <taxon>Candidatus Bealeia</taxon>
    </lineage>
</organism>
<evidence type="ECO:0000256" key="4">
    <source>
        <dbReference type="ARBA" id="ARBA00023239"/>
    </source>
</evidence>
<proteinExistence type="inferred from homology"/>
<comment type="similarity">
    <text evidence="1">Belongs to the Gfa family.</text>
</comment>
<dbReference type="InterPro" id="IPR011057">
    <property type="entry name" value="Mss4-like_sf"/>
</dbReference>
<dbReference type="RefSeq" id="WP_331255548.1">
    <property type="nucleotide sequence ID" value="NZ_CP133270.1"/>
</dbReference>
<evidence type="ECO:0000256" key="2">
    <source>
        <dbReference type="ARBA" id="ARBA00022723"/>
    </source>
</evidence>